<dbReference type="GeneID" id="55584474"/>
<evidence type="ECO:0008006" key="3">
    <source>
        <dbReference type="Google" id="ProtNLM"/>
    </source>
</evidence>
<protein>
    <recommendedName>
        <fullName evidence="3">Rubrerythrin diiron-binding domain-containing protein</fullName>
    </recommendedName>
</protein>
<proteinExistence type="predicted"/>
<keyword evidence="2" id="KW-1185">Reference proteome</keyword>
<name>A0A4P2VLR9_9ARCH</name>
<evidence type="ECO:0000313" key="2">
    <source>
        <dbReference type="Proteomes" id="UP000509448"/>
    </source>
</evidence>
<gene>
    <name evidence="1" type="ORF">NAS2_0659</name>
</gene>
<evidence type="ECO:0000313" key="1">
    <source>
        <dbReference type="EMBL" id="BBE42048.1"/>
    </source>
</evidence>
<dbReference type="SUPFAM" id="SSF47240">
    <property type="entry name" value="Ferritin-like"/>
    <property type="match status" value="1"/>
</dbReference>
<dbReference type="RefSeq" id="WP_174448324.1">
    <property type="nucleotide sequence ID" value="NZ_AP018732.1"/>
</dbReference>
<organism evidence="1 2">
    <name type="scientific">Conexivisphaera calida</name>
    <dbReference type="NCBI Taxonomy" id="1874277"/>
    <lineage>
        <taxon>Archaea</taxon>
        <taxon>Nitrososphaerota</taxon>
        <taxon>Conexivisphaeria</taxon>
        <taxon>Conexivisphaerales</taxon>
        <taxon>Conexivisphaeraceae</taxon>
        <taxon>Conexivisphaera</taxon>
    </lineage>
</organism>
<dbReference type="AlphaFoldDB" id="A0A4P2VLR9"/>
<reference evidence="1 2" key="1">
    <citation type="journal article" date="2019" name="ISME J.">
        <title>Isolation and characterization of a thermophilic sulfur- and iron-reducing thaumarchaeote from a terrestrial acidic hot spring.</title>
        <authorList>
            <person name="Kato S."/>
            <person name="Itoh T."/>
            <person name="Yuki M."/>
            <person name="Nagamori M."/>
            <person name="Ohnishi M."/>
            <person name="Uematsu K."/>
            <person name="Suzuki K."/>
            <person name="Takashina T."/>
            <person name="Ohkuma M."/>
        </authorList>
    </citation>
    <scope>NUCLEOTIDE SEQUENCE [LARGE SCALE GENOMIC DNA]</scope>
    <source>
        <strain evidence="1 2">NAS-02</strain>
    </source>
</reference>
<accession>A0A4P2VLR9</accession>
<dbReference type="KEGG" id="ccai:NAS2_0659"/>
<dbReference type="Proteomes" id="UP000509448">
    <property type="component" value="Chromosome"/>
</dbReference>
<dbReference type="InterPro" id="IPR009078">
    <property type="entry name" value="Ferritin-like_SF"/>
</dbReference>
<sequence length="303" mass="34632">MSHERLRENLIRAQYMEHAVLMSLMDVYRKADADARRYLEVEILETMTHREIMKALQRSFDEFERLGGIPEGKLSMREVVDHLRNQEIVETDAERFYSEQAALAPTPFLRGLFDLISRDERLHHDILEYAPQARESLREVVRGSSCVVEGSPGSNFAAIVRIVLGDLGRRIFVVRTREEVPRLSEEEILILPSYYEDRDRVRTRKEATALATRLSVEIAGRAAEGSAVVLYYASDLAPAPDLAYEFWDNAISVLRRSMRDVYLLLVCAVDEGGGCDAVYPLVDYVVQMMDVDALLYKVRKVSP</sequence>
<dbReference type="EMBL" id="AP018732">
    <property type="protein sequence ID" value="BBE42048.1"/>
    <property type="molecule type" value="Genomic_DNA"/>
</dbReference>